<dbReference type="EMBL" id="UINC01001020">
    <property type="protein sequence ID" value="SUZ67770.1"/>
    <property type="molecule type" value="Genomic_DNA"/>
</dbReference>
<organism evidence="1">
    <name type="scientific">marine metagenome</name>
    <dbReference type="NCBI Taxonomy" id="408172"/>
    <lineage>
        <taxon>unclassified sequences</taxon>
        <taxon>metagenomes</taxon>
        <taxon>ecological metagenomes</taxon>
    </lineage>
</organism>
<feature type="non-terminal residue" evidence="1">
    <location>
        <position position="1"/>
    </location>
</feature>
<proteinExistence type="predicted"/>
<evidence type="ECO:0000313" key="1">
    <source>
        <dbReference type="EMBL" id="SUZ67770.1"/>
    </source>
</evidence>
<dbReference type="AlphaFoldDB" id="A0A381PLF4"/>
<dbReference type="InterPro" id="IPR010843">
    <property type="entry name" value="Uncharacterised_AroM"/>
</dbReference>
<sequence>VEPLLVLTIGQAPRDDIEKELRQVLGQRPIEMRGALDGLSAEEINQFSPESASDTFHTRLANGADVMISKKAVTGRLEEMLATTGSRPVVVACTGKFVGLSRHQNVLFPSTILEGVVDAVAPAECTLGVLVPLAEQVEPLTRQWHRSNREVVVAAVKPGDDPTEAAAALAGAEVDLVVLDCFGYETALLDQVRETTGVPVLSAVRCTAHIASELLG</sequence>
<dbReference type="InterPro" id="IPR001920">
    <property type="entry name" value="Asp/Glu_race"/>
</dbReference>
<name>A0A381PLF4_9ZZZZ</name>
<gene>
    <name evidence="1" type="ORF">METZ01_LOCUS20624</name>
</gene>
<dbReference type="Pfam" id="PF07302">
    <property type="entry name" value="AroM"/>
    <property type="match status" value="1"/>
</dbReference>
<reference evidence="1" key="1">
    <citation type="submission" date="2018-05" db="EMBL/GenBank/DDBJ databases">
        <authorList>
            <person name="Lanie J.A."/>
            <person name="Ng W.-L."/>
            <person name="Kazmierczak K.M."/>
            <person name="Andrzejewski T.M."/>
            <person name="Davidsen T.M."/>
            <person name="Wayne K.J."/>
            <person name="Tettelin H."/>
            <person name="Glass J.I."/>
            <person name="Rusch D."/>
            <person name="Podicherti R."/>
            <person name="Tsui H.-C.T."/>
            <person name="Winkler M.E."/>
        </authorList>
    </citation>
    <scope>NUCLEOTIDE SEQUENCE</scope>
</reference>
<evidence type="ECO:0008006" key="2">
    <source>
        <dbReference type="Google" id="ProtNLM"/>
    </source>
</evidence>
<dbReference type="GO" id="GO:0016855">
    <property type="term" value="F:racemase and epimerase activity, acting on amino acids and derivatives"/>
    <property type="evidence" value="ECO:0007669"/>
    <property type="project" value="InterPro"/>
</dbReference>
<accession>A0A381PLF4</accession>
<protein>
    <recommendedName>
        <fullName evidence="2">AroM protein</fullName>
    </recommendedName>
</protein>
<dbReference type="Gene3D" id="3.40.50.1860">
    <property type="match status" value="1"/>
</dbReference>